<dbReference type="Pfam" id="PF00650">
    <property type="entry name" value="CRAL_TRIO"/>
    <property type="match status" value="1"/>
</dbReference>
<keyword evidence="3" id="KW-1185">Reference proteome</keyword>
<evidence type="ECO:0000313" key="2">
    <source>
        <dbReference type="EnsemblMetazoa" id="tetur03g08760.1"/>
    </source>
</evidence>
<dbReference type="AlphaFoldDB" id="T1K0R7"/>
<dbReference type="PROSITE" id="PS50191">
    <property type="entry name" value="CRAL_TRIO"/>
    <property type="match status" value="1"/>
</dbReference>
<reference evidence="2" key="2">
    <citation type="submission" date="2015-06" db="UniProtKB">
        <authorList>
            <consortium name="EnsemblMetazoa"/>
        </authorList>
    </citation>
    <scope>IDENTIFICATION</scope>
</reference>
<dbReference type="OrthoDB" id="75724at2759"/>
<dbReference type="SUPFAM" id="SSF52087">
    <property type="entry name" value="CRAL/TRIO domain"/>
    <property type="match status" value="1"/>
</dbReference>
<dbReference type="CDD" id="cd00170">
    <property type="entry name" value="SEC14"/>
    <property type="match status" value="1"/>
</dbReference>
<dbReference type="SMART" id="SM00516">
    <property type="entry name" value="SEC14"/>
    <property type="match status" value="1"/>
</dbReference>
<name>T1K0R7_TETUR</name>
<sequence length="270" mass="31729">MSNDDKISKLRKIFLEEASEESHLYDPQDIDQLKTDDWSVERYLLHCKGNIESALPMLRESMRWRKSFGVNNLKETDFPKEYYLSGSFFTYLPDRKGNAMVYIRGKLHRKIAEWSEIHKKFFVFIINKLDKEMGGHRYAAFWDCEGAGLANVDTEMLSFMVTTISSYFPYGLEYVLLHELPWVLNAIYHLAKSWVPEHYQRLAVFANRSNITDYIAPENLPDYLNGTCTVNYRNVPEGVPTARECELRYQLLENSAYKLETYLENYCLES</sequence>
<dbReference type="Gene3D" id="3.40.525.10">
    <property type="entry name" value="CRAL-TRIO lipid binding domain"/>
    <property type="match status" value="1"/>
</dbReference>
<evidence type="ECO:0000313" key="3">
    <source>
        <dbReference type="Proteomes" id="UP000015104"/>
    </source>
</evidence>
<protein>
    <recommendedName>
        <fullName evidence="1">CRAL-TRIO domain-containing protein</fullName>
    </recommendedName>
</protein>
<dbReference type="EMBL" id="CAEY01001145">
    <property type="status" value="NOT_ANNOTATED_CDS"/>
    <property type="molecule type" value="Genomic_DNA"/>
</dbReference>
<dbReference type="InterPro" id="IPR001251">
    <property type="entry name" value="CRAL-TRIO_dom"/>
</dbReference>
<dbReference type="HOGENOM" id="CLU_014001_7_1_1"/>
<dbReference type="InterPro" id="IPR036865">
    <property type="entry name" value="CRAL-TRIO_dom_sf"/>
</dbReference>
<proteinExistence type="predicted"/>
<dbReference type="InterPro" id="IPR036273">
    <property type="entry name" value="CRAL/TRIO_N_dom_sf"/>
</dbReference>
<dbReference type="GO" id="GO:0012505">
    <property type="term" value="C:endomembrane system"/>
    <property type="evidence" value="ECO:0007669"/>
    <property type="project" value="TreeGrafter"/>
</dbReference>
<feature type="domain" description="CRAL-TRIO" evidence="1">
    <location>
        <begin position="75"/>
        <end position="232"/>
    </location>
</feature>
<dbReference type="PANTHER" id="PTHR46384:SF1">
    <property type="entry name" value="MOTILE SPERM DOMAIN-CONTAINING PROTEIN 2"/>
    <property type="match status" value="1"/>
</dbReference>
<dbReference type="GO" id="GO:0140284">
    <property type="term" value="C:endoplasmic reticulum-endosome membrane contact site"/>
    <property type="evidence" value="ECO:0007669"/>
    <property type="project" value="TreeGrafter"/>
</dbReference>
<dbReference type="SUPFAM" id="SSF46938">
    <property type="entry name" value="CRAL/TRIO N-terminal domain"/>
    <property type="match status" value="1"/>
</dbReference>
<dbReference type="KEGG" id="tut:107372171"/>
<reference evidence="3" key="1">
    <citation type="submission" date="2011-08" db="EMBL/GenBank/DDBJ databases">
        <authorList>
            <person name="Rombauts S."/>
        </authorList>
    </citation>
    <scope>NUCLEOTIDE SEQUENCE</scope>
    <source>
        <strain evidence="3">London</strain>
    </source>
</reference>
<evidence type="ECO:0000259" key="1">
    <source>
        <dbReference type="PROSITE" id="PS50191"/>
    </source>
</evidence>
<dbReference type="Proteomes" id="UP000015104">
    <property type="component" value="Unassembled WGS sequence"/>
</dbReference>
<dbReference type="PANTHER" id="PTHR46384">
    <property type="entry name" value="MOTILE SPERM DOMAIN-CONTAINING PROTEIN 2"/>
    <property type="match status" value="1"/>
</dbReference>
<gene>
    <name evidence="2" type="primary">107372171</name>
</gene>
<dbReference type="OMA" id="IKKASAM"/>
<accession>T1K0R7</accession>
<dbReference type="eggNOG" id="KOG1471">
    <property type="taxonomic scope" value="Eukaryota"/>
</dbReference>
<dbReference type="InterPro" id="IPR053012">
    <property type="entry name" value="ER-organelle_contact"/>
</dbReference>
<organism evidence="2 3">
    <name type="scientific">Tetranychus urticae</name>
    <name type="common">Two-spotted spider mite</name>
    <dbReference type="NCBI Taxonomy" id="32264"/>
    <lineage>
        <taxon>Eukaryota</taxon>
        <taxon>Metazoa</taxon>
        <taxon>Ecdysozoa</taxon>
        <taxon>Arthropoda</taxon>
        <taxon>Chelicerata</taxon>
        <taxon>Arachnida</taxon>
        <taxon>Acari</taxon>
        <taxon>Acariformes</taxon>
        <taxon>Trombidiformes</taxon>
        <taxon>Prostigmata</taxon>
        <taxon>Eleutherengona</taxon>
        <taxon>Raphignathae</taxon>
        <taxon>Tetranychoidea</taxon>
        <taxon>Tetranychidae</taxon>
        <taxon>Tetranychus</taxon>
    </lineage>
</organism>
<dbReference type="EnsemblMetazoa" id="tetur03g08760.1">
    <property type="protein sequence ID" value="tetur03g08760.1"/>
    <property type="gene ID" value="tetur03g08760"/>
</dbReference>